<dbReference type="PANTHER" id="PTHR19241">
    <property type="entry name" value="ATP-BINDING CASSETTE TRANSPORTER"/>
    <property type="match status" value="1"/>
</dbReference>
<dbReference type="Pfam" id="PF01061">
    <property type="entry name" value="ABC2_membrane"/>
    <property type="match status" value="2"/>
</dbReference>
<dbReference type="InterPro" id="IPR003439">
    <property type="entry name" value="ABC_transporter-like_ATP-bd"/>
</dbReference>
<feature type="transmembrane region" description="Helical" evidence="9">
    <location>
        <begin position="702"/>
        <end position="722"/>
    </location>
</feature>
<evidence type="ECO:0000256" key="3">
    <source>
        <dbReference type="ARBA" id="ARBA00022692"/>
    </source>
</evidence>
<evidence type="ECO:0000256" key="4">
    <source>
        <dbReference type="ARBA" id="ARBA00022741"/>
    </source>
</evidence>
<keyword evidence="7 9" id="KW-0472">Membrane</keyword>
<dbReference type="GO" id="GO:0016020">
    <property type="term" value="C:membrane"/>
    <property type="evidence" value="ECO:0007669"/>
    <property type="project" value="UniProtKB-SubCell"/>
</dbReference>
<dbReference type="InParanoid" id="A0A2R5GSV1"/>
<comment type="caution">
    <text evidence="11">The sequence shown here is derived from an EMBL/GenBank/DDBJ whole genome shotgun (WGS) entry which is preliminary data.</text>
</comment>
<keyword evidence="5" id="KW-0067">ATP-binding</keyword>
<feature type="transmembrane region" description="Helical" evidence="9">
    <location>
        <begin position="626"/>
        <end position="651"/>
    </location>
</feature>
<feature type="transmembrane region" description="Helical" evidence="9">
    <location>
        <begin position="777"/>
        <end position="803"/>
    </location>
</feature>
<keyword evidence="6 9" id="KW-1133">Transmembrane helix</keyword>
<comment type="subcellular location">
    <subcellularLocation>
        <location evidence="1">Membrane</location>
        <topology evidence="1">Multi-pass membrane protein</topology>
    </subcellularLocation>
</comment>
<evidence type="ECO:0000256" key="9">
    <source>
        <dbReference type="SAM" id="Phobius"/>
    </source>
</evidence>
<evidence type="ECO:0000256" key="1">
    <source>
        <dbReference type="ARBA" id="ARBA00004141"/>
    </source>
</evidence>
<evidence type="ECO:0000256" key="6">
    <source>
        <dbReference type="ARBA" id="ARBA00022989"/>
    </source>
</evidence>
<feature type="domain" description="ABC transporter" evidence="10">
    <location>
        <begin position="883"/>
        <end position="1131"/>
    </location>
</feature>
<evidence type="ECO:0000313" key="12">
    <source>
        <dbReference type="Proteomes" id="UP000241890"/>
    </source>
</evidence>
<proteinExistence type="predicted"/>
<evidence type="ECO:0000259" key="10">
    <source>
        <dbReference type="PROSITE" id="PS50893"/>
    </source>
</evidence>
<evidence type="ECO:0000256" key="7">
    <source>
        <dbReference type="ARBA" id="ARBA00023136"/>
    </source>
</evidence>
<feature type="transmembrane region" description="Helical" evidence="9">
    <location>
        <begin position="583"/>
        <end position="605"/>
    </location>
</feature>
<dbReference type="CDD" id="cd03232">
    <property type="entry name" value="ABCG_PDR_domain2"/>
    <property type="match status" value="1"/>
</dbReference>
<evidence type="ECO:0000256" key="2">
    <source>
        <dbReference type="ARBA" id="ARBA00022448"/>
    </source>
</evidence>
<dbReference type="PROSITE" id="PS50893">
    <property type="entry name" value="ABC_TRANSPORTER_2"/>
    <property type="match status" value="2"/>
</dbReference>
<dbReference type="Proteomes" id="UP000241890">
    <property type="component" value="Unassembled WGS sequence"/>
</dbReference>
<dbReference type="GO" id="GO:0140359">
    <property type="term" value="F:ABC-type transporter activity"/>
    <property type="evidence" value="ECO:0007669"/>
    <property type="project" value="InterPro"/>
</dbReference>
<feature type="transmembrane region" description="Helical" evidence="9">
    <location>
        <begin position="671"/>
        <end position="690"/>
    </location>
</feature>
<keyword evidence="12" id="KW-1185">Reference proteome</keyword>
<keyword evidence="2" id="KW-0813">Transport</keyword>
<keyword evidence="4" id="KW-0547">Nucleotide-binding</keyword>
<protein>
    <submittedName>
        <fullName evidence="11">ABC transporter G family member 31</fullName>
    </submittedName>
</protein>
<dbReference type="GO" id="GO:0005524">
    <property type="term" value="F:ATP binding"/>
    <property type="evidence" value="ECO:0007669"/>
    <property type="project" value="UniProtKB-KW"/>
</dbReference>
<feature type="region of interest" description="Disordered" evidence="8">
    <location>
        <begin position="1"/>
        <end position="58"/>
    </location>
</feature>
<dbReference type="InterPro" id="IPR027417">
    <property type="entry name" value="P-loop_NTPase"/>
</dbReference>
<organism evidence="11 12">
    <name type="scientific">Hondaea fermentalgiana</name>
    <dbReference type="NCBI Taxonomy" id="2315210"/>
    <lineage>
        <taxon>Eukaryota</taxon>
        <taxon>Sar</taxon>
        <taxon>Stramenopiles</taxon>
        <taxon>Bigyra</taxon>
        <taxon>Labyrinthulomycetes</taxon>
        <taxon>Thraustochytrida</taxon>
        <taxon>Thraustochytriidae</taxon>
        <taxon>Hondaea</taxon>
    </lineage>
</organism>
<feature type="compositionally biased region" description="Low complexity" evidence="8">
    <location>
        <begin position="40"/>
        <end position="53"/>
    </location>
</feature>
<accession>A0A2R5GSV1</accession>
<dbReference type="InterPro" id="IPR034003">
    <property type="entry name" value="ABCG_PDR_2"/>
</dbReference>
<feature type="domain" description="ABC transporter" evidence="10">
    <location>
        <begin position="176"/>
        <end position="441"/>
    </location>
</feature>
<dbReference type="Pfam" id="PF00005">
    <property type="entry name" value="ABC_tran"/>
    <property type="match status" value="2"/>
</dbReference>
<gene>
    <name evidence="11" type="ORF">FCC1311_101432</name>
</gene>
<name>A0A2R5GSV1_9STRA</name>
<dbReference type="EMBL" id="BEYU01000173">
    <property type="protein sequence ID" value="GBG33920.1"/>
    <property type="molecule type" value="Genomic_DNA"/>
</dbReference>
<feature type="transmembrane region" description="Helical" evidence="9">
    <location>
        <begin position="1311"/>
        <end position="1333"/>
    </location>
</feature>
<dbReference type="GO" id="GO:0016887">
    <property type="term" value="F:ATP hydrolysis activity"/>
    <property type="evidence" value="ECO:0007669"/>
    <property type="project" value="InterPro"/>
</dbReference>
<feature type="transmembrane region" description="Helical" evidence="9">
    <location>
        <begin position="1258"/>
        <end position="1282"/>
    </location>
</feature>
<dbReference type="SUPFAM" id="SSF52540">
    <property type="entry name" value="P-loop containing nucleoside triphosphate hydrolases"/>
    <property type="match status" value="2"/>
</dbReference>
<keyword evidence="3 9" id="KW-0812">Transmembrane</keyword>
<feature type="transmembrane region" description="Helical" evidence="9">
    <location>
        <begin position="1368"/>
        <end position="1390"/>
    </location>
</feature>
<evidence type="ECO:0000256" key="8">
    <source>
        <dbReference type="SAM" id="MobiDB-lite"/>
    </source>
</evidence>
<feature type="transmembrane region" description="Helical" evidence="9">
    <location>
        <begin position="1339"/>
        <end position="1361"/>
    </location>
</feature>
<feature type="transmembrane region" description="Helical" evidence="9">
    <location>
        <begin position="1456"/>
        <end position="1481"/>
    </location>
</feature>
<dbReference type="OrthoDB" id="66620at2759"/>
<dbReference type="InterPro" id="IPR013525">
    <property type="entry name" value="ABC2_TM"/>
</dbReference>
<dbReference type="Gene3D" id="3.40.50.300">
    <property type="entry name" value="P-loop containing nucleotide triphosphate hydrolases"/>
    <property type="match status" value="2"/>
</dbReference>
<dbReference type="InterPro" id="IPR003593">
    <property type="entry name" value="AAA+_ATPase"/>
</dbReference>
<feature type="compositionally biased region" description="Acidic residues" evidence="8">
    <location>
        <begin position="27"/>
        <end position="39"/>
    </location>
</feature>
<reference evidence="11 12" key="1">
    <citation type="submission" date="2017-12" db="EMBL/GenBank/DDBJ databases">
        <title>Sequencing, de novo assembly and annotation of complete genome of a new Thraustochytrid species, strain FCC1311.</title>
        <authorList>
            <person name="Sedici K."/>
            <person name="Godart F."/>
            <person name="Aiese Cigliano R."/>
            <person name="Sanseverino W."/>
            <person name="Barakat M."/>
            <person name="Ortet P."/>
            <person name="Marechal E."/>
            <person name="Cagnac O."/>
            <person name="Amato A."/>
        </authorList>
    </citation>
    <scope>NUCLEOTIDE SEQUENCE [LARGE SCALE GENOMIC DNA]</scope>
</reference>
<feature type="transmembrane region" description="Helical" evidence="9">
    <location>
        <begin position="1228"/>
        <end position="1246"/>
    </location>
</feature>
<dbReference type="SMART" id="SM00382">
    <property type="entry name" value="AAA"/>
    <property type="match status" value="2"/>
</dbReference>
<evidence type="ECO:0000256" key="5">
    <source>
        <dbReference type="ARBA" id="ARBA00022840"/>
    </source>
</evidence>
<sequence length="1486" mass="164164">MLPAGEKQVDAVEAETEMPNDDNTIVNDEEDDFDLEADEGVAAPAPASAAAAGHADRPTEAEVLRIRELLGRLQKQAHKNPKNSVTLKQDDLTLLAELMGRGLIRAPSTIESSMGPIDREMTAVQYSTVESQARGGEHWPVHVGFKNVNYVVSVPKEDVGIATVASTMYKMIQPLVKVVRCGASDRVDLPILRNVSGAFEAGVSTLVLGPPGCGVSTLFRVLSGRIATGKHAKVTGDMYYSGYTPEELHLRKLSGLIDQVDEHTPVLTVRETLQFAYDCYGGAEMAERLIAADKASETATQEEIDMIREQLIKFPDFVIENMALSNAANTVVGNDMLRGVSGGEKKRVTSSEMMMGRRPLTFYDQISTGLDSAATYDICRRIAGVSKNLEMTPVVALLQPPPEVYDLFDEILIMALGFIVYHGPRENVLPYFSSIGFDCPHDRDIADFIQEVTTPARTRYQTRSDAPDSEKAMAAAWLASPYSEKKRQQTDERCDPNNKVDAITRRELFAKETPVFANSWWKDLCLVMKRQNQLVYRDPAFIKARIAQAVIMGTVMGTVFIRISPELPSDSSATDLTPITQRYGIIFATLMQCGLAGMAQVPVVLDQRPVYYKQSQSHFFRTINYVIAETVTVLPISFIESVILSAFVFWISALVPWGEDSQTGETDIGSAFILFVIVMLCLNTSFAAYLRAIASLAPSTSIGQVCAGLSIAATVLFSGYIITADVMPPWFIWIYWLSPISWAFRSGVLIIFKSSAFTEEQQNYALDLFSFSHNDDYLWGGILLLIGYMVLDAVISYLGYSYVRYESPGSRQTKVSPDAEDTHNPDVAEVERLMAGTSASSSALIADGRTASKLEQAASSGQPEVQVRVRTSLQDDSFTPVDLVFRDLWYSVQAPGEKSGYNLDLLKGISGFAEAGTLTALMGSSGAGKSTLLDVLALRKTGGKITGDVLVNGRPQEKITFSRIVGYVEQNDIHSPAATVEEALTFSAVLRQPSEVSREAKAKFVEEVLSTLELDDIRGFQIGYKSEGGLSVEQAKRLTIGVELAANPAIIFADEPTSGLDANSARVVMDCLERIARAGRTVVCTIHQPSKDIFTKFDRLLLLRRGGETVYFGDLGENSQILLDYLSAIPGTPGMPNPRYNPATYMLEAIGGNAGKSLVDYAHEYRESAVRKENEAKIEELVKSNLEERPEIHFDRRFASNFKDQMEMLFLRWLRAYWRNPSYNTTRFVVAVFIALFFGFTFFQQGEEISTSQDVQSFVGLMFMSSTFTGVISLNTAIPTIIDERSPFYRERAASYYSVSPMVIAITSMEVPYTLLASFVYVPVFYFIVHLWYNVNGFFAFWGIYVLLQLTLTFLGHLFATVAPNEQVAAVMGALCFGFWNITAGLMIAVRDVPYFWQWMTYINPIRYALNALVVAQLSCADGVPQSSPGCSELSNYEGNAWDYIQSTFGYEANDLAFCLGALAGFCAGFRILTALAYTYVSFLKR</sequence>
<evidence type="ECO:0000313" key="11">
    <source>
        <dbReference type="EMBL" id="GBG33920.1"/>
    </source>
</evidence>
<dbReference type="FunFam" id="3.40.50.300:FF:000289">
    <property type="entry name" value="ABC transporter G family member 31"/>
    <property type="match status" value="1"/>
</dbReference>